<name>A8PYU9_MALGO</name>
<feature type="domain" description="Glycosyl transferase family 1" evidence="9">
    <location>
        <begin position="217"/>
        <end position="333"/>
    </location>
</feature>
<feature type="domain" description="PIGA GPI anchor biosynthesis" evidence="10">
    <location>
        <begin position="63"/>
        <end position="153"/>
    </location>
</feature>
<dbReference type="KEGG" id="mgl:MGL_1728"/>
<organism evidence="11 12">
    <name type="scientific">Malassezia globosa (strain ATCC MYA-4612 / CBS 7966)</name>
    <name type="common">Dandruff-associated fungus</name>
    <dbReference type="NCBI Taxonomy" id="425265"/>
    <lineage>
        <taxon>Eukaryota</taxon>
        <taxon>Fungi</taxon>
        <taxon>Dikarya</taxon>
        <taxon>Basidiomycota</taxon>
        <taxon>Ustilaginomycotina</taxon>
        <taxon>Malasseziomycetes</taxon>
        <taxon>Malasseziales</taxon>
        <taxon>Malasseziaceae</taxon>
        <taxon>Malassezia</taxon>
    </lineage>
</organism>
<dbReference type="PANTHER" id="PTHR45871">
    <property type="entry name" value="N-ACETYLGLUCOSAMINYL-PHOSPHATIDYLINOSITOL BIOSYNTHETIC PROTEIN"/>
    <property type="match status" value="1"/>
</dbReference>
<comment type="caution">
    <text evidence="11">The sequence shown here is derived from an EMBL/GenBank/DDBJ whole genome shotgun (WGS) entry which is preliminary data.</text>
</comment>
<evidence type="ECO:0000256" key="6">
    <source>
        <dbReference type="ARBA" id="ARBA00022679"/>
    </source>
</evidence>
<accession>A8PYU9</accession>
<evidence type="ECO:0000259" key="10">
    <source>
        <dbReference type="Pfam" id="PF08288"/>
    </source>
</evidence>
<evidence type="ECO:0000256" key="2">
    <source>
        <dbReference type="ARBA" id="ARBA00004687"/>
    </source>
</evidence>
<dbReference type="OrthoDB" id="734129at2759"/>
<keyword evidence="8" id="KW-0812">Transmembrane</keyword>
<evidence type="ECO:0000256" key="3">
    <source>
        <dbReference type="ARBA" id="ARBA00012420"/>
    </source>
</evidence>
<dbReference type="UniPathway" id="UPA00196"/>
<dbReference type="GO" id="GO:0000506">
    <property type="term" value="C:glycosylphosphatidylinositol-N-acetylglucosaminyltransferase (GPI-GnT) complex"/>
    <property type="evidence" value="ECO:0007669"/>
    <property type="project" value="InterPro"/>
</dbReference>
<evidence type="ECO:0000259" key="9">
    <source>
        <dbReference type="Pfam" id="PF00534"/>
    </source>
</evidence>
<evidence type="ECO:0000313" key="12">
    <source>
        <dbReference type="Proteomes" id="UP000008837"/>
    </source>
</evidence>
<dbReference type="Pfam" id="PF00534">
    <property type="entry name" value="Glycos_transf_1"/>
    <property type="match status" value="1"/>
</dbReference>
<evidence type="ECO:0000313" key="11">
    <source>
        <dbReference type="EMBL" id="EDP44331.1"/>
    </source>
</evidence>
<keyword evidence="8" id="KW-0472">Membrane</keyword>
<sequence length="447" mass="50088">MPHILQMRRVSQRHCESRKLIVPIDDRLLSDFFFPNVGGVEGHMYMIGQQLIRRGHKVIVVTHAYAPDRVGVRYLAAGMKVYYVPYAVLVRQDTLPNFFGLMPVLRTILIREQIQLVHGHQALSSMAHEGLFHAKCLGLKAVFTDHSLFGFADVGSILTNKLLKFALADVDHVVCVSHTGRENTVLRASLRPENVSTIPNAVDAQQLFPDPTSHAIKDICVVVLSRLMYRKGIDLLLGAIPVLCERHSDIRFVIGGDGPKYVELEQMRERYMLQDRVELVGAVRQRDIRTHLNRGQLFLNTSLTEAFGTSIIEATCAGLYIVTTKVGGIPELLPSSMMRLAEPCVESIVSEMSLAIEYLRTGQHDPHEQHYKVASMYSWSETTRRLETVYARAMASPNRSVTERFERYMSIGGPIGGPIICLVVAAQMIIALALEWLIPEASIPRVP</sequence>
<dbReference type="GeneID" id="5855852"/>
<evidence type="ECO:0000256" key="7">
    <source>
        <dbReference type="ARBA" id="ARBA00032160"/>
    </source>
</evidence>
<dbReference type="GO" id="GO:0017176">
    <property type="term" value="F:phosphatidylinositol N-acetylglucosaminyltransferase activity"/>
    <property type="evidence" value="ECO:0007669"/>
    <property type="project" value="UniProtKB-EC"/>
</dbReference>
<feature type="transmembrane region" description="Helical" evidence="8">
    <location>
        <begin position="415"/>
        <end position="438"/>
    </location>
</feature>
<dbReference type="FunCoup" id="A8PYU9">
    <property type="interactions" value="186"/>
</dbReference>
<dbReference type="EMBL" id="AAYY01000004">
    <property type="protein sequence ID" value="EDP44331.1"/>
    <property type="molecule type" value="Genomic_DNA"/>
</dbReference>
<dbReference type="OMA" id="SHFWMSG"/>
<reference evidence="11 12" key="1">
    <citation type="journal article" date="2007" name="Proc. Natl. Acad. Sci. U.S.A.">
        <title>Dandruff-associated Malassezia genomes reveal convergent and divergent virulence traits shared with plant and human fungal pathogens.</title>
        <authorList>
            <person name="Xu J."/>
            <person name="Saunders C.W."/>
            <person name="Hu P."/>
            <person name="Grant R.A."/>
            <person name="Boekhout T."/>
            <person name="Kuramae E.E."/>
            <person name="Kronstad J.W."/>
            <person name="Deangelis Y.M."/>
            <person name="Reeder N.L."/>
            <person name="Johnstone K.R."/>
            <person name="Leland M."/>
            <person name="Fieno A.M."/>
            <person name="Begley W.M."/>
            <person name="Sun Y."/>
            <person name="Lacey M.P."/>
            <person name="Chaudhary T."/>
            <person name="Keough T."/>
            <person name="Chu L."/>
            <person name="Sears R."/>
            <person name="Yuan B."/>
            <person name="Dawson T.L.Jr."/>
        </authorList>
    </citation>
    <scope>NUCLEOTIDE SEQUENCE [LARGE SCALE GENOMIC DNA]</scope>
    <source>
        <strain evidence="12">ATCC MYA-4612 / CBS 7966</strain>
    </source>
</reference>
<dbReference type="EC" id="2.4.1.198" evidence="3"/>
<evidence type="ECO:0000256" key="8">
    <source>
        <dbReference type="SAM" id="Phobius"/>
    </source>
</evidence>
<evidence type="ECO:0000256" key="4">
    <source>
        <dbReference type="ARBA" id="ARBA00022502"/>
    </source>
</evidence>
<dbReference type="InParanoid" id="A8PYU9"/>
<dbReference type="AlphaFoldDB" id="A8PYU9"/>
<dbReference type="InterPro" id="IPR039507">
    <property type="entry name" value="PIG-A/GPI3"/>
</dbReference>
<keyword evidence="12" id="KW-1185">Reference proteome</keyword>
<dbReference type="VEuPathDB" id="FungiDB:MGL_1728"/>
<gene>
    <name evidence="11" type="ORF">MGL_1728</name>
</gene>
<dbReference type="STRING" id="425265.A8PYU9"/>
<dbReference type="Pfam" id="PF08288">
    <property type="entry name" value="PIGA"/>
    <property type="match status" value="1"/>
</dbReference>
<evidence type="ECO:0000256" key="1">
    <source>
        <dbReference type="ARBA" id="ARBA00003265"/>
    </source>
</evidence>
<dbReference type="InterPro" id="IPR013234">
    <property type="entry name" value="PIGA_GPI_anchor_biosynthesis"/>
</dbReference>
<comment type="pathway">
    <text evidence="2">Glycolipid biosynthesis; glycosylphosphatidylinositol-anchor biosynthesis.</text>
</comment>
<keyword evidence="5" id="KW-0328">Glycosyltransferase</keyword>
<evidence type="ECO:0000256" key="5">
    <source>
        <dbReference type="ARBA" id="ARBA00022676"/>
    </source>
</evidence>
<dbReference type="FunFam" id="3.40.50.2000:FF:000093">
    <property type="entry name" value="UDP-GlcNAc:PI a1-6 GlcNAc-transferase"/>
    <property type="match status" value="1"/>
</dbReference>
<keyword evidence="6" id="KW-0808">Transferase</keyword>
<keyword evidence="4" id="KW-0337">GPI-anchor biosynthesis</keyword>
<keyword evidence="8" id="KW-1133">Transmembrane helix</keyword>
<comment type="function">
    <text evidence="1">Catalytic subunit in the complex catalyzing the transfer of N-acetylglucosamine from UDP-N-acetylglucosamine to phosphatidylinositol, the first step of GPI biosynthesis.</text>
</comment>
<dbReference type="InterPro" id="IPR001296">
    <property type="entry name" value="Glyco_trans_1"/>
</dbReference>
<dbReference type="Gene3D" id="3.40.50.2000">
    <property type="entry name" value="Glycogen Phosphorylase B"/>
    <property type="match status" value="2"/>
</dbReference>
<dbReference type="RefSeq" id="XP_001731545.1">
    <property type="nucleotide sequence ID" value="XM_001731493.1"/>
</dbReference>
<dbReference type="Proteomes" id="UP000008837">
    <property type="component" value="Unassembled WGS sequence"/>
</dbReference>
<dbReference type="GO" id="GO:0006506">
    <property type="term" value="P:GPI anchor biosynthetic process"/>
    <property type="evidence" value="ECO:0007669"/>
    <property type="project" value="UniProtKB-UniPathway"/>
</dbReference>
<dbReference type="PANTHER" id="PTHR45871:SF1">
    <property type="entry name" value="PHOSPHATIDYLINOSITOL N-ACETYLGLUCOSAMINYLTRANSFERASE SUBUNIT A"/>
    <property type="match status" value="1"/>
</dbReference>
<dbReference type="SUPFAM" id="SSF53756">
    <property type="entry name" value="UDP-Glycosyltransferase/glycogen phosphorylase"/>
    <property type="match status" value="1"/>
</dbReference>
<proteinExistence type="predicted"/>
<dbReference type="CDD" id="cd03796">
    <property type="entry name" value="GT4_PIG-A-like"/>
    <property type="match status" value="1"/>
</dbReference>
<protein>
    <recommendedName>
        <fullName evidence="3">phosphatidylinositol N-acetylglucosaminyltransferase</fullName>
        <ecNumber evidence="3">2.4.1.198</ecNumber>
    </recommendedName>
    <alternativeName>
        <fullName evidence="7">GlcNAc-PI synthesis protein</fullName>
    </alternativeName>
</protein>